<dbReference type="InterPro" id="IPR058079">
    <property type="entry name" value="LIC_12936-like"/>
</dbReference>
<dbReference type="NCBIfam" id="NF047758">
    <property type="entry name" value="LIC12936_fam"/>
    <property type="match status" value="1"/>
</dbReference>
<dbReference type="STRING" id="758847.LSS_22575"/>
<dbReference type="KEGG" id="lst:LSS_22575"/>
<dbReference type="EMBL" id="CP006694">
    <property type="protein sequence ID" value="AIT10769.1"/>
    <property type="molecule type" value="Genomic_DNA"/>
</dbReference>
<evidence type="ECO:0000313" key="1">
    <source>
        <dbReference type="EMBL" id="AIT10769.1"/>
    </source>
</evidence>
<accession>A0A097ES61</accession>
<reference evidence="1 2" key="1">
    <citation type="journal article" date="2012" name="Gene">
        <title>Sequence of Leptospira santarosai serovar Shermani genome and prediction of virulence-associated genes.</title>
        <authorList>
            <person name="Chou L.F."/>
            <person name="Chen Y.T."/>
            <person name="Lu C.W."/>
            <person name="Ko Y.C."/>
            <person name="Tang C.Y."/>
            <person name="Pan M.J."/>
            <person name="Tian Y.C."/>
            <person name="Chiu C.H."/>
            <person name="Hung C.C."/>
            <person name="Yang C.W."/>
        </authorList>
    </citation>
    <scope>NUCLEOTIDE SEQUENCE [LARGE SCALE GENOMIC DNA]</scope>
    <source>
        <strain evidence="1">LT 821</strain>
    </source>
</reference>
<sequence length="253" mass="29217">MGKIREPPKLIKGRLLEKSTMKEKLFYFLILISAFGGILGQEFEPDGKVKILPYERGQTKDLEVLGKDIAEFHKRIESRLAFLNKKKQIQDNLYSQFIPAYEDQIPQSRNRYMLDLRFVLKVSGAGAENSPLKLESIVFWSRKSLISKMRPQYEEISILKNEKIKNEGPESIELVVRKKTDAGTKETVYNVATIREPAQRVKLVRIYRTNLLEIIRRIDKYVEGNIKTAAEDVETTLRAVENGGPYQENLPKD</sequence>
<organism evidence="1 2">
    <name type="scientific">Leptospira santarosai serovar Shermani str. LT 821</name>
    <dbReference type="NCBI Taxonomy" id="758847"/>
    <lineage>
        <taxon>Bacteria</taxon>
        <taxon>Pseudomonadati</taxon>
        <taxon>Spirochaetota</taxon>
        <taxon>Spirochaetia</taxon>
        <taxon>Leptospirales</taxon>
        <taxon>Leptospiraceae</taxon>
        <taxon>Leptospira</taxon>
    </lineage>
</organism>
<reference evidence="1 2" key="2">
    <citation type="journal article" date="2014" name="Emerg. Microbes Infect.">
        <title>Potential impact on kidney infection: a whole-genome analysis of Leptospira santarosai serovar Shermani.</title>
        <authorList>
            <person name="Chou L.F."/>
            <person name="Chen T.W."/>
            <person name="Ko Y.C."/>
            <person name="Pan M.J."/>
            <person name="Tian Y.C."/>
            <person name="Chiu C.H."/>
            <person name="Tang P."/>
            <person name="Hung C.C."/>
            <person name="Yang C.W."/>
        </authorList>
    </citation>
    <scope>NUCLEOTIDE SEQUENCE</scope>
    <source>
        <strain evidence="1 2">LT 821</strain>
    </source>
</reference>
<proteinExistence type="predicted"/>
<dbReference type="AlphaFoldDB" id="A0A097ES61"/>
<name>A0A097ES61_9LEPT</name>
<dbReference type="Proteomes" id="UP000035800">
    <property type="component" value="Chromosome I"/>
</dbReference>
<protein>
    <submittedName>
        <fullName evidence="1">Uncharacterized protein</fullName>
    </submittedName>
</protein>
<gene>
    <name evidence="1" type="ORF">LSS_22575</name>
</gene>
<evidence type="ECO:0000313" key="2">
    <source>
        <dbReference type="Proteomes" id="UP000035800"/>
    </source>
</evidence>